<organism evidence="1 2">
    <name type="scientific">Lasiodiplodia theobromae</name>
    <dbReference type="NCBI Taxonomy" id="45133"/>
    <lineage>
        <taxon>Eukaryota</taxon>
        <taxon>Fungi</taxon>
        <taxon>Dikarya</taxon>
        <taxon>Ascomycota</taxon>
        <taxon>Pezizomycotina</taxon>
        <taxon>Dothideomycetes</taxon>
        <taxon>Dothideomycetes incertae sedis</taxon>
        <taxon>Botryosphaeriales</taxon>
        <taxon>Botryosphaeriaceae</taxon>
        <taxon>Lasiodiplodia</taxon>
    </lineage>
</organism>
<reference evidence="1 2" key="1">
    <citation type="journal article" date="2019" name="Sci. Rep.">
        <title>A multi-omics analysis of the grapevine pathogen Lasiodiplodia theobromae reveals that temperature affects the expression of virulence- and pathogenicity-related genes.</title>
        <authorList>
            <person name="Felix C."/>
            <person name="Meneses R."/>
            <person name="Goncalves M.F.M."/>
            <person name="Tilleman L."/>
            <person name="Duarte A.S."/>
            <person name="Jorrin-Novo J.V."/>
            <person name="Van de Peer Y."/>
            <person name="Deforce D."/>
            <person name="Van Nieuwerburgh F."/>
            <person name="Esteves A.C."/>
            <person name="Alves A."/>
        </authorList>
    </citation>
    <scope>NUCLEOTIDE SEQUENCE [LARGE SCALE GENOMIC DNA]</scope>
    <source>
        <strain evidence="1 2">LA-SOL3</strain>
    </source>
</reference>
<sequence>MASSPTSASTAADDARAITTGRQHRLMNANLALVTLNIAPEYSPVMFGKLINEPSSATYNHILTALSGAKRIEALMEGDNKIIASLNYWQGLFMLRHSPSIAWHPQDHARTQGSSFWWYAQNRNFRYAQAWDPEEEKTVWNKADTFAYGFLTAEVSLPLPPWAGRC</sequence>
<dbReference type="EMBL" id="VCHE01000115">
    <property type="protein sequence ID" value="KAB2570995.1"/>
    <property type="molecule type" value="Genomic_DNA"/>
</dbReference>
<dbReference type="Proteomes" id="UP000325902">
    <property type="component" value="Unassembled WGS sequence"/>
</dbReference>
<dbReference type="AlphaFoldDB" id="A0A5N5D027"/>
<proteinExistence type="predicted"/>
<dbReference type="OrthoDB" id="10570269at2759"/>
<comment type="caution">
    <text evidence="1">The sequence shown here is derived from an EMBL/GenBank/DDBJ whole genome shotgun (WGS) entry which is preliminary data.</text>
</comment>
<keyword evidence="2" id="KW-1185">Reference proteome</keyword>
<gene>
    <name evidence="1" type="ORF">DBV05_g10351</name>
</gene>
<evidence type="ECO:0000313" key="2">
    <source>
        <dbReference type="Proteomes" id="UP000325902"/>
    </source>
</evidence>
<protein>
    <submittedName>
        <fullName evidence="1">Uncharacterized protein</fullName>
    </submittedName>
</protein>
<evidence type="ECO:0000313" key="1">
    <source>
        <dbReference type="EMBL" id="KAB2570995.1"/>
    </source>
</evidence>
<accession>A0A5N5D027</accession>
<name>A0A5N5D027_9PEZI</name>